<evidence type="ECO:0000313" key="12">
    <source>
        <dbReference type="EMBL" id="HBQ48163.1"/>
    </source>
</evidence>
<feature type="site" description="Electron transfer via tryptophanyl radical" evidence="9">
    <location>
        <position position="361"/>
    </location>
</feature>
<dbReference type="PANTHER" id="PTHR11455:SF9">
    <property type="entry name" value="CRYPTOCHROME CIRCADIAN CLOCK 5 ISOFORM X1"/>
    <property type="match status" value="1"/>
</dbReference>
<dbReference type="InterPro" id="IPR018394">
    <property type="entry name" value="DNA_photolyase_1_CS_C"/>
</dbReference>
<dbReference type="GO" id="GO:0003904">
    <property type="term" value="F:deoxyribodipyrimidine photo-lyase activity"/>
    <property type="evidence" value="ECO:0007669"/>
    <property type="project" value="UniProtKB-EC"/>
</dbReference>
<dbReference type="GO" id="GO:0071949">
    <property type="term" value="F:FAD binding"/>
    <property type="evidence" value="ECO:0007669"/>
    <property type="project" value="TreeGrafter"/>
</dbReference>
<organism evidence="12 13">
    <name type="scientific">Hyphomonas atlantica</name>
    <dbReference type="NCBI Taxonomy" id="1280948"/>
    <lineage>
        <taxon>Bacteria</taxon>
        <taxon>Pseudomonadati</taxon>
        <taxon>Pseudomonadota</taxon>
        <taxon>Alphaproteobacteria</taxon>
        <taxon>Hyphomonadales</taxon>
        <taxon>Hyphomonadaceae</taxon>
        <taxon>Hyphomonas</taxon>
    </lineage>
</organism>
<dbReference type="InterPro" id="IPR014729">
    <property type="entry name" value="Rossmann-like_a/b/a_fold"/>
</dbReference>
<evidence type="ECO:0000256" key="10">
    <source>
        <dbReference type="RuleBase" id="RU004182"/>
    </source>
</evidence>
<evidence type="ECO:0000256" key="1">
    <source>
        <dbReference type="ARBA" id="ARBA00001932"/>
    </source>
</evidence>
<dbReference type="Gene3D" id="1.10.579.10">
    <property type="entry name" value="DNA Cyclobutane Dipyrimidine Photolyase, subunit A, domain 3"/>
    <property type="match status" value="1"/>
</dbReference>
<evidence type="ECO:0000256" key="3">
    <source>
        <dbReference type="ARBA" id="ARBA00014046"/>
    </source>
</evidence>
<dbReference type="GO" id="GO:0003677">
    <property type="term" value="F:DNA binding"/>
    <property type="evidence" value="ECO:0007669"/>
    <property type="project" value="TreeGrafter"/>
</dbReference>
<dbReference type="Gene3D" id="3.40.50.620">
    <property type="entry name" value="HUPs"/>
    <property type="match status" value="1"/>
</dbReference>
<evidence type="ECO:0000256" key="5">
    <source>
        <dbReference type="ARBA" id="ARBA00022827"/>
    </source>
</evidence>
<comment type="caution">
    <text evidence="12">The sequence shown here is derived from an EMBL/GenBank/DDBJ whole genome shotgun (WGS) entry which is preliminary data.</text>
</comment>
<name>A0A356W4A0_9PROT</name>
<feature type="site" description="Electron transfer via tryptophanyl radical" evidence="9">
    <location>
        <position position="308"/>
    </location>
</feature>
<proteinExistence type="inferred from homology"/>
<comment type="catalytic activity">
    <reaction evidence="7">
        <text>cyclobutadipyrimidine (in DNA) = 2 pyrimidine residues (in DNA).</text>
        <dbReference type="EC" id="4.1.99.3"/>
    </reaction>
</comment>
<dbReference type="InterPro" id="IPR002081">
    <property type="entry name" value="Cryptochrome/DNA_photolyase_1"/>
</dbReference>
<gene>
    <name evidence="12" type="ORF">DD728_04630</name>
</gene>
<dbReference type="EMBL" id="DOGS01000095">
    <property type="protein sequence ID" value="HBQ48163.1"/>
    <property type="molecule type" value="Genomic_DNA"/>
</dbReference>
<evidence type="ECO:0000256" key="4">
    <source>
        <dbReference type="ARBA" id="ARBA00022630"/>
    </source>
</evidence>
<comment type="similarity">
    <text evidence="10">Belongs to the DNA photolyase family.</text>
</comment>
<keyword evidence="4 8" id="KW-0285">Flavoprotein</keyword>
<evidence type="ECO:0000259" key="11">
    <source>
        <dbReference type="PROSITE" id="PS51645"/>
    </source>
</evidence>
<feature type="binding site" evidence="8">
    <location>
        <begin position="240"/>
        <end position="244"/>
    </location>
    <ligand>
        <name>FAD</name>
        <dbReference type="ChEBI" id="CHEBI:57692"/>
    </ligand>
</feature>
<dbReference type="InterPro" id="IPR005101">
    <property type="entry name" value="Cryptochr/Photolyase_FAD-bd"/>
</dbReference>
<protein>
    <recommendedName>
        <fullName evidence="3">Deoxyribodipyrimidine photo-lyase</fullName>
        <ecNumber evidence="2">4.1.99.3</ecNumber>
    </recommendedName>
</protein>
<feature type="binding site" evidence="8">
    <location>
        <begin position="374"/>
        <end position="376"/>
    </location>
    <ligand>
        <name>FAD</name>
        <dbReference type="ChEBI" id="CHEBI:57692"/>
    </ligand>
</feature>
<evidence type="ECO:0000256" key="8">
    <source>
        <dbReference type="PIRSR" id="PIRSR602081-1"/>
    </source>
</evidence>
<keyword evidence="5 8" id="KW-0274">FAD</keyword>
<evidence type="ECO:0000256" key="7">
    <source>
        <dbReference type="ARBA" id="ARBA00033999"/>
    </source>
</evidence>
<dbReference type="InterPro" id="IPR036134">
    <property type="entry name" value="Crypto/Photolyase_FAD-like_sf"/>
</dbReference>
<evidence type="ECO:0000256" key="6">
    <source>
        <dbReference type="ARBA" id="ARBA00022991"/>
    </source>
</evidence>
<dbReference type="PROSITE" id="PS00691">
    <property type="entry name" value="DNA_PHOTOLYASES_1_2"/>
    <property type="match status" value="1"/>
</dbReference>
<comment type="cofactor">
    <cofactor evidence="1">
        <name>(6R)-5,10-methylene-5,6,7,8-tetrahydrofolate</name>
        <dbReference type="ChEBI" id="CHEBI:15636"/>
    </cofactor>
</comment>
<dbReference type="AlphaFoldDB" id="A0A356W4A0"/>
<dbReference type="PANTHER" id="PTHR11455">
    <property type="entry name" value="CRYPTOCHROME"/>
    <property type="match status" value="1"/>
</dbReference>
<keyword evidence="12" id="KW-0456">Lyase</keyword>
<feature type="binding site" evidence="8">
    <location>
        <position position="228"/>
    </location>
    <ligand>
        <name>FAD</name>
        <dbReference type="ChEBI" id="CHEBI:57692"/>
    </ligand>
</feature>
<dbReference type="InterPro" id="IPR006050">
    <property type="entry name" value="DNA_photolyase_N"/>
</dbReference>
<accession>A0A356W4A0</accession>
<dbReference type="FunFam" id="1.10.579.10:FF:000003">
    <property type="entry name" value="Deoxyribodipyrimidine photo-lyase"/>
    <property type="match status" value="1"/>
</dbReference>
<dbReference type="InterPro" id="IPR036155">
    <property type="entry name" value="Crypto/Photolyase_N_sf"/>
</dbReference>
<evidence type="ECO:0000313" key="13">
    <source>
        <dbReference type="Proteomes" id="UP000263957"/>
    </source>
</evidence>
<comment type="cofactor">
    <cofactor evidence="8">
        <name>FAD</name>
        <dbReference type="ChEBI" id="CHEBI:57692"/>
    </cofactor>
    <text evidence="8">Binds 1 FAD per subunit.</text>
</comment>
<dbReference type="Pfam" id="PF00875">
    <property type="entry name" value="DNA_photolyase"/>
    <property type="match status" value="1"/>
</dbReference>
<dbReference type="PROSITE" id="PS00394">
    <property type="entry name" value="DNA_PHOTOLYASES_1_1"/>
    <property type="match status" value="1"/>
</dbReference>
<dbReference type="PRINTS" id="PR00147">
    <property type="entry name" value="DNAPHOTLYASE"/>
</dbReference>
<reference evidence="12 13" key="1">
    <citation type="journal article" date="2018" name="Nat. Biotechnol.">
        <title>A standardized bacterial taxonomy based on genome phylogeny substantially revises the tree of life.</title>
        <authorList>
            <person name="Parks D.H."/>
            <person name="Chuvochina M."/>
            <person name="Waite D.W."/>
            <person name="Rinke C."/>
            <person name="Skarshewski A."/>
            <person name="Chaumeil P.A."/>
            <person name="Hugenholtz P."/>
        </authorList>
    </citation>
    <scope>NUCLEOTIDE SEQUENCE [LARGE SCALE GENOMIC DNA]</scope>
    <source>
        <strain evidence="12">UBA10378</strain>
    </source>
</reference>
<evidence type="ECO:0000256" key="9">
    <source>
        <dbReference type="PIRSR" id="PIRSR602081-2"/>
    </source>
</evidence>
<keyword evidence="6 10" id="KW-0157">Chromophore</keyword>
<feature type="domain" description="Photolyase/cryptochrome alpha/beta" evidence="11">
    <location>
        <begin position="5"/>
        <end position="134"/>
    </location>
</feature>
<sequence>MPSIQPVIVWFRRDLRLADNPALARAAAMGVPVVPVFILDEATPGLRPPGGASRWWLHHSLAALDRDLAELGARLILRRGPAGAELDTLIAETGAGTVLWNRCYDKGSIARDADIKETLRDRGVGAESFNGALLAEPWEITTKAGGGYKVYTRFWQACRAAGDPPPPVSAPVAMAAPGTWPRSDDLADWALTPRSPDWAAGFSDHWLPGSAGAMDRLARFLDGAVMDYADRRDFPARPATSGLSAHLAWGDIGPRQVWAAAVGQAPAGQGRETFLKELVWREFAHHVLFHFPDLAEQPMDAKFDAFPWAPDDDLLTAWQRGQTGYPIVDAGMRELWATGTMHNRVRMVAASFLVKHLLQPWQVGEAWFWDTLVDADPASNPFNWQWVAGCGADAAPYFRIFNPTLQGQKFDKGGDYVRRWVPEIAGLSDKHLHSPWTAPADVLAEAGVVLGRDYPEPVIDHKRARERALAAFKSLKRG</sequence>
<dbReference type="SUPFAM" id="SSF48173">
    <property type="entry name" value="Cryptochrome/photolyase FAD-binding domain"/>
    <property type="match status" value="1"/>
</dbReference>
<dbReference type="Proteomes" id="UP000263957">
    <property type="component" value="Unassembled WGS sequence"/>
</dbReference>
<dbReference type="Pfam" id="PF03441">
    <property type="entry name" value="FAD_binding_7"/>
    <property type="match status" value="1"/>
</dbReference>
<dbReference type="EC" id="4.1.99.3" evidence="2"/>
<dbReference type="PROSITE" id="PS51645">
    <property type="entry name" value="PHR_CRY_ALPHA_BETA"/>
    <property type="match status" value="1"/>
</dbReference>
<feature type="site" description="Electron transfer via tryptophanyl radical" evidence="9">
    <location>
        <position position="384"/>
    </location>
</feature>
<dbReference type="GO" id="GO:0009416">
    <property type="term" value="P:response to light stimulus"/>
    <property type="evidence" value="ECO:0007669"/>
    <property type="project" value="TreeGrafter"/>
</dbReference>
<dbReference type="GO" id="GO:0000719">
    <property type="term" value="P:photoreactive repair"/>
    <property type="evidence" value="ECO:0007669"/>
    <property type="project" value="UniProtKB-ARBA"/>
</dbReference>
<evidence type="ECO:0000256" key="2">
    <source>
        <dbReference type="ARBA" id="ARBA00013149"/>
    </source>
</evidence>
<feature type="binding site" evidence="8">
    <location>
        <position position="274"/>
    </location>
    <ligand>
        <name>FAD</name>
        <dbReference type="ChEBI" id="CHEBI:57692"/>
    </ligand>
</feature>
<dbReference type="Gene3D" id="1.25.40.80">
    <property type="match status" value="1"/>
</dbReference>
<dbReference type="SUPFAM" id="SSF52425">
    <property type="entry name" value="Cryptochrome/photolyase, N-terminal domain"/>
    <property type="match status" value="1"/>
</dbReference>